<accession>A0A419V3I7</accession>
<keyword evidence="6 12" id="KW-0698">rRNA processing</keyword>
<dbReference type="EC" id="2.1.1.193" evidence="3 12"/>
<comment type="function">
    <text evidence="10 12">Specifically methylates the N3 position of the uracil ring of uridine 1498 (m3U1498) in 16S rRNA. Acts on the fully assembled 30S ribosomal subunit.</text>
</comment>
<evidence type="ECO:0000256" key="12">
    <source>
        <dbReference type="PIRNR" id="PIRNR015601"/>
    </source>
</evidence>
<dbReference type="GO" id="GO:0070042">
    <property type="term" value="F:rRNA (uridine-N3-)-methyltransferase activity"/>
    <property type="evidence" value="ECO:0007669"/>
    <property type="project" value="TreeGrafter"/>
</dbReference>
<feature type="domain" description="Ribosomal RNA small subunit methyltransferase E methyltransferase" evidence="13">
    <location>
        <begin position="74"/>
        <end position="244"/>
    </location>
</feature>
<dbReference type="PANTHER" id="PTHR30027">
    <property type="entry name" value="RIBOSOMAL RNA SMALL SUBUNIT METHYLTRANSFERASE E"/>
    <property type="match status" value="1"/>
</dbReference>
<gene>
    <name evidence="15" type="ORF">ATL39_2242</name>
</gene>
<keyword evidence="7 12" id="KW-0489">Methyltransferase</keyword>
<dbReference type="RefSeq" id="WP_120193426.1">
    <property type="nucleotide sequence ID" value="NZ_RAPK01000009.1"/>
</dbReference>
<dbReference type="OrthoDB" id="9815641at2"/>
<name>A0A419V3I7_9BACL</name>
<dbReference type="EMBL" id="RAPK01000009">
    <property type="protein sequence ID" value="RKD73040.1"/>
    <property type="molecule type" value="Genomic_DNA"/>
</dbReference>
<keyword evidence="16" id="KW-1185">Reference proteome</keyword>
<dbReference type="Pfam" id="PF20260">
    <property type="entry name" value="PUA_4"/>
    <property type="match status" value="1"/>
</dbReference>
<evidence type="ECO:0000313" key="16">
    <source>
        <dbReference type="Proteomes" id="UP000285120"/>
    </source>
</evidence>
<dbReference type="NCBIfam" id="TIGR00046">
    <property type="entry name" value="RsmE family RNA methyltransferase"/>
    <property type="match status" value="1"/>
</dbReference>
<evidence type="ECO:0000259" key="13">
    <source>
        <dbReference type="Pfam" id="PF04452"/>
    </source>
</evidence>
<dbReference type="Pfam" id="PF04452">
    <property type="entry name" value="Methyltrans_RNA"/>
    <property type="match status" value="1"/>
</dbReference>
<keyword evidence="5 12" id="KW-0963">Cytoplasm</keyword>
<dbReference type="InterPro" id="IPR046886">
    <property type="entry name" value="RsmE_MTase_dom"/>
</dbReference>
<dbReference type="Gene3D" id="3.40.1280.10">
    <property type="match status" value="1"/>
</dbReference>
<proteinExistence type="inferred from homology"/>
<dbReference type="Proteomes" id="UP000285120">
    <property type="component" value="Unassembled WGS sequence"/>
</dbReference>
<feature type="domain" description="Ribosomal RNA small subunit methyltransferase E PUA-like" evidence="14">
    <location>
        <begin position="18"/>
        <end position="57"/>
    </location>
</feature>
<reference evidence="15 16" key="1">
    <citation type="submission" date="2018-09" db="EMBL/GenBank/DDBJ databases">
        <title>Genomic Encyclopedia of Archaeal and Bacterial Type Strains, Phase II (KMG-II): from individual species to whole genera.</title>
        <authorList>
            <person name="Goeker M."/>
        </authorList>
    </citation>
    <scope>NUCLEOTIDE SEQUENCE [LARGE SCALE GENOMIC DNA]</scope>
    <source>
        <strain evidence="15 16">DSM 17008</strain>
    </source>
</reference>
<evidence type="ECO:0000256" key="1">
    <source>
        <dbReference type="ARBA" id="ARBA00004496"/>
    </source>
</evidence>
<evidence type="ECO:0000259" key="14">
    <source>
        <dbReference type="Pfam" id="PF20260"/>
    </source>
</evidence>
<evidence type="ECO:0000313" key="15">
    <source>
        <dbReference type="EMBL" id="RKD73040.1"/>
    </source>
</evidence>
<evidence type="ECO:0000256" key="2">
    <source>
        <dbReference type="ARBA" id="ARBA00005528"/>
    </source>
</evidence>
<evidence type="ECO:0000256" key="10">
    <source>
        <dbReference type="ARBA" id="ARBA00025699"/>
    </source>
</evidence>
<dbReference type="SUPFAM" id="SSF88697">
    <property type="entry name" value="PUA domain-like"/>
    <property type="match status" value="1"/>
</dbReference>
<evidence type="ECO:0000256" key="11">
    <source>
        <dbReference type="ARBA" id="ARBA00047944"/>
    </source>
</evidence>
<comment type="caution">
    <text evidence="15">The sequence shown here is derived from an EMBL/GenBank/DDBJ whole genome shotgun (WGS) entry which is preliminary data.</text>
</comment>
<evidence type="ECO:0000256" key="7">
    <source>
        <dbReference type="ARBA" id="ARBA00022603"/>
    </source>
</evidence>
<dbReference type="PIRSF" id="PIRSF015601">
    <property type="entry name" value="MTase_slr0722"/>
    <property type="match status" value="1"/>
</dbReference>
<protein>
    <recommendedName>
        <fullName evidence="4 12">Ribosomal RNA small subunit methyltransferase E</fullName>
        <ecNumber evidence="3 12">2.1.1.193</ecNumber>
    </recommendedName>
</protein>
<dbReference type="AlphaFoldDB" id="A0A419V3I7"/>
<dbReference type="InterPro" id="IPR029028">
    <property type="entry name" value="Alpha/beta_knot_MTases"/>
</dbReference>
<evidence type="ECO:0000256" key="9">
    <source>
        <dbReference type="ARBA" id="ARBA00022691"/>
    </source>
</evidence>
<keyword evidence="8 12" id="KW-0808">Transferase</keyword>
<dbReference type="PANTHER" id="PTHR30027:SF3">
    <property type="entry name" value="16S RRNA (URACIL(1498)-N(3))-METHYLTRANSFERASE"/>
    <property type="match status" value="1"/>
</dbReference>
<comment type="subcellular location">
    <subcellularLocation>
        <location evidence="1 12">Cytoplasm</location>
    </subcellularLocation>
</comment>
<dbReference type="GO" id="GO:0005737">
    <property type="term" value="C:cytoplasm"/>
    <property type="evidence" value="ECO:0007669"/>
    <property type="project" value="UniProtKB-SubCell"/>
</dbReference>
<dbReference type="GO" id="GO:0070475">
    <property type="term" value="P:rRNA base methylation"/>
    <property type="evidence" value="ECO:0007669"/>
    <property type="project" value="TreeGrafter"/>
</dbReference>
<dbReference type="InterPro" id="IPR046887">
    <property type="entry name" value="RsmE_PUA-like"/>
</dbReference>
<comment type="catalytic activity">
    <reaction evidence="11 12">
        <text>uridine(1498) in 16S rRNA + S-adenosyl-L-methionine = N(3)-methyluridine(1498) in 16S rRNA + S-adenosyl-L-homocysteine + H(+)</text>
        <dbReference type="Rhea" id="RHEA:42920"/>
        <dbReference type="Rhea" id="RHEA-COMP:10283"/>
        <dbReference type="Rhea" id="RHEA-COMP:10284"/>
        <dbReference type="ChEBI" id="CHEBI:15378"/>
        <dbReference type="ChEBI" id="CHEBI:57856"/>
        <dbReference type="ChEBI" id="CHEBI:59789"/>
        <dbReference type="ChEBI" id="CHEBI:65315"/>
        <dbReference type="ChEBI" id="CHEBI:74502"/>
        <dbReference type="EC" id="2.1.1.193"/>
    </reaction>
</comment>
<evidence type="ECO:0000256" key="6">
    <source>
        <dbReference type="ARBA" id="ARBA00022552"/>
    </source>
</evidence>
<dbReference type="InterPro" id="IPR029026">
    <property type="entry name" value="tRNA_m1G_MTases_N"/>
</dbReference>
<dbReference type="InterPro" id="IPR006700">
    <property type="entry name" value="RsmE"/>
</dbReference>
<keyword evidence="9 12" id="KW-0949">S-adenosyl-L-methionine</keyword>
<evidence type="ECO:0000256" key="4">
    <source>
        <dbReference type="ARBA" id="ARBA00013673"/>
    </source>
</evidence>
<dbReference type="SUPFAM" id="SSF75217">
    <property type="entry name" value="alpha/beta knot"/>
    <property type="match status" value="1"/>
</dbReference>
<organism evidence="15 16">
    <name type="scientific">Sinobaca qinghaiensis</name>
    <dbReference type="NCBI Taxonomy" id="342944"/>
    <lineage>
        <taxon>Bacteria</taxon>
        <taxon>Bacillati</taxon>
        <taxon>Bacillota</taxon>
        <taxon>Bacilli</taxon>
        <taxon>Bacillales</taxon>
        <taxon>Sporolactobacillaceae</taxon>
        <taxon>Sinobaca</taxon>
    </lineage>
</organism>
<dbReference type="Gene3D" id="2.40.240.20">
    <property type="entry name" value="Hypothetical PUA domain-like, domain 1"/>
    <property type="match status" value="1"/>
</dbReference>
<sequence>MQRYFIPSIQMETSKAVIQGDDAKHITKVMRMEIGSRLVVLNNEGRAAVGVITSFNDGGEVSVELEQEEQKNSELPVKAAIAQALVKGDKLDYIVQKSTELGVSVIYIYQAERSVVKWDQAKAAKKIERLQKIAKEAAEQSERRIIPQVMYCENTSKLMEQAAFYEECLVIDEEEARSGSHSALSESLSRSSHSDSSFFACIGPEGGISEKEKLSMTSSGFYSVSLGPRILRSETASSYFLAVLSYHFELMR</sequence>
<comment type="similarity">
    <text evidence="2 12">Belongs to the RNA methyltransferase RsmE family.</text>
</comment>
<dbReference type="InterPro" id="IPR015947">
    <property type="entry name" value="PUA-like_sf"/>
</dbReference>
<evidence type="ECO:0000256" key="3">
    <source>
        <dbReference type="ARBA" id="ARBA00012328"/>
    </source>
</evidence>
<evidence type="ECO:0000256" key="8">
    <source>
        <dbReference type="ARBA" id="ARBA00022679"/>
    </source>
</evidence>
<evidence type="ECO:0000256" key="5">
    <source>
        <dbReference type="ARBA" id="ARBA00022490"/>
    </source>
</evidence>
<dbReference type="CDD" id="cd18084">
    <property type="entry name" value="RsmE-like"/>
    <property type="match status" value="1"/>
</dbReference>